<evidence type="ECO:0000313" key="1">
    <source>
        <dbReference type="EMBL" id="KUN59287.1"/>
    </source>
</evidence>
<sequence length="77" mass="8353">MEKFVLAVRGALKKAAREQCTTAWPEIQRKTGLRQLGRLDDQDKVELLVLVESGTNSDGALWTALLAATGDSAGLRL</sequence>
<comment type="caution">
    <text evidence="1">The sequence shown here is derived from an EMBL/GenBank/DDBJ whole genome shotgun (WGS) entry which is preliminary data.</text>
</comment>
<accession>A0A101RPD2</accession>
<evidence type="ECO:0000313" key="2">
    <source>
        <dbReference type="Proteomes" id="UP000054375"/>
    </source>
</evidence>
<name>A0A101RPD2_9ACTN</name>
<dbReference type="EMBL" id="LMWV01000037">
    <property type="protein sequence ID" value="KUN59287.1"/>
    <property type="molecule type" value="Genomic_DNA"/>
</dbReference>
<proteinExistence type="predicted"/>
<dbReference type="AlphaFoldDB" id="A0A101RPD2"/>
<keyword evidence="2" id="KW-1185">Reference proteome</keyword>
<gene>
    <name evidence="1" type="ORF">AQJ54_40250</name>
</gene>
<reference evidence="1 2" key="1">
    <citation type="submission" date="2015-10" db="EMBL/GenBank/DDBJ databases">
        <title>Draft genome sequence of Streptomyces griseorubiginosus DSM 40469, type strain for the species Streptomyces griseorubiginosus.</title>
        <authorList>
            <person name="Ruckert C."/>
            <person name="Winkler A."/>
            <person name="Kalinowski J."/>
            <person name="Kampfer P."/>
            <person name="Glaeser S."/>
        </authorList>
    </citation>
    <scope>NUCLEOTIDE SEQUENCE [LARGE SCALE GENOMIC DNA]</scope>
    <source>
        <strain evidence="1 2">DSM 40469</strain>
    </source>
</reference>
<dbReference type="RefSeq" id="WP_062246242.1">
    <property type="nucleotide sequence ID" value="NZ_JBPJFL010000003.1"/>
</dbReference>
<organism evidence="1 2">
    <name type="scientific">Streptomyces griseorubiginosus</name>
    <dbReference type="NCBI Taxonomy" id="67304"/>
    <lineage>
        <taxon>Bacteria</taxon>
        <taxon>Bacillati</taxon>
        <taxon>Actinomycetota</taxon>
        <taxon>Actinomycetes</taxon>
        <taxon>Kitasatosporales</taxon>
        <taxon>Streptomycetaceae</taxon>
        <taxon>Streptomyces</taxon>
    </lineage>
</organism>
<protein>
    <submittedName>
        <fullName evidence="1">Uncharacterized protein</fullName>
    </submittedName>
</protein>
<dbReference type="Proteomes" id="UP000054375">
    <property type="component" value="Unassembled WGS sequence"/>
</dbReference>